<keyword evidence="2" id="KW-1185">Reference proteome</keyword>
<name>A0AAE1AW64_9GAST</name>
<comment type="caution">
    <text evidence="1">The sequence shown here is derived from an EMBL/GenBank/DDBJ whole genome shotgun (WGS) entry which is preliminary data.</text>
</comment>
<evidence type="ECO:0000313" key="1">
    <source>
        <dbReference type="EMBL" id="KAK3795170.1"/>
    </source>
</evidence>
<organism evidence="1 2">
    <name type="scientific">Elysia crispata</name>
    <name type="common">lettuce slug</name>
    <dbReference type="NCBI Taxonomy" id="231223"/>
    <lineage>
        <taxon>Eukaryota</taxon>
        <taxon>Metazoa</taxon>
        <taxon>Spiralia</taxon>
        <taxon>Lophotrochozoa</taxon>
        <taxon>Mollusca</taxon>
        <taxon>Gastropoda</taxon>
        <taxon>Heterobranchia</taxon>
        <taxon>Euthyneura</taxon>
        <taxon>Panpulmonata</taxon>
        <taxon>Sacoglossa</taxon>
        <taxon>Placobranchoidea</taxon>
        <taxon>Plakobranchidae</taxon>
        <taxon>Elysia</taxon>
    </lineage>
</organism>
<sequence>MSRKPTSRSSSSSHTKNRISKFRKMCFEYSDLVDQCLSSTKHQLGVSEDAGELLKKVETTSVSLYLSFGTQGPASAANFSLESHDKSVNRGARSEQDATGIQFRWLCQT</sequence>
<evidence type="ECO:0000313" key="2">
    <source>
        <dbReference type="Proteomes" id="UP001283361"/>
    </source>
</evidence>
<dbReference type="Proteomes" id="UP001283361">
    <property type="component" value="Unassembled WGS sequence"/>
</dbReference>
<protein>
    <submittedName>
        <fullName evidence="1">Uncharacterized protein</fullName>
    </submittedName>
</protein>
<proteinExistence type="predicted"/>
<dbReference type="EMBL" id="JAWDGP010001078">
    <property type="protein sequence ID" value="KAK3795170.1"/>
    <property type="molecule type" value="Genomic_DNA"/>
</dbReference>
<reference evidence="1" key="1">
    <citation type="journal article" date="2023" name="G3 (Bethesda)">
        <title>A reference genome for the long-term kleptoplast-retaining sea slug Elysia crispata morphotype clarki.</title>
        <authorList>
            <person name="Eastman K.E."/>
            <person name="Pendleton A.L."/>
            <person name="Shaikh M.A."/>
            <person name="Suttiyut T."/>
            <person name="Ogas R."/>
            <person name="Tomko P."/>
            <person name="Gavelis G."/>
            <person name="Widhalm J.R."/>
            <person name="Wisecaver J.H."/>
        </authorList>
    </citation>
    <scope>NUCLEOTIDE SEQUENCE</scope>
    <source>
        <strain evidence="1">ECLA1</strain>
    </source>
</reference>
<gene>
    <name evidence="1" type="ORF">RRG08_028369</name>
</gene>
<dbReference type="AlphaFoldDB" id="A0AAE1AW64"/>
<accession>A0AAE1AW64</accession>